<evidence type="ECO:0000313" key="4">
    <source>
        <dbReference type="EMBL" id="KIM93012.1"/>
    </source>
</evidence>
<reference evidence="4 5" key="1">
    <citation type="submission" date="2014-04" db="EMBL/GenBank/DDBJ databases">
        <authorList>
            <consortium name="DOE Joint Genome Institute"/>
            <person name="Kuo A."/>
            <person name="Martino E."/>
            <person name="Perotto S."/>
            <person name="Kohler A."/>
            <person name="Nagy L.G."/>
            <person name="Floudas D."/>
            <person name="Copeland A."/>
            <person name="Barry K.W."/>
            <person name="Cichocki N."/>
            <person name="Veneault-Fourrey C."/>
            <person name="LaButti K."/>
            <person name="Lindquist E.A."/>
            <person name="Lipzen A."/>
            <person name="Lundell T."/>
            <person name="Morin E."/>
            <person name="Murat C."/>
            <person name="Sun H."/>
            <person name="Tunlid A."/>
            <person name="Henrissat B."/>
            <person name="Grigoriev I.V."/>
            <person name="Hibbett D.S."/>
            <person name="Martin F."/>
            <person name="Nordberg H.P."/>
            <person name="Cantor M.N."/>
            <person name="Hua S.X."/>
        </authorList>
    </citation>
    <scope>NUCLEOTIDE SEQUENCE [LARGE SCALE GENOMIC DNA]</scope>
    <source>
        <strain evidence="4 5">Zn</strain>
    </source>
</reference>
<keyword evidence="1" id="KW-0521">NADP</keyword>
<dbReference type="HOGENOM" id="CLU_044876_3_3_1"/>
<dbReference type="Gene3D" id="3.40.50.720">
    <property type="entry name" value="NAD(P)-binding Rossmann-like Domain"/>
    <property type="match status" value="1"/>
</dbReference>
<dbReference type="SUPFAM" id="SSF51735">
    <property type="entry name" value="NAD(P)-binding Rossmann-fold domains"/>
    <property type="match status" value="1"/>
</dbReference>
<reference evidence="5" key="2">
    <citation type="submission" date="2015-01" db="EMBL/GenBank/DDBJ databases">
        <title>Evolutionary Origins and Diversification of the Mycorrhizal Mutualists.</title>
        <authorList>
            <consortium name="DOE Joint Genome Institute"/>
            <consortium name="Mycorrhizal Genomics Consortium"/>
            <person name="Kohler A."/>
            <person name="Kuo A."/>
            <person name="Nagy L.G."/>
            <person name="Floudas D."/>
            <person name="Copeland A."/>
            <person name="Barry K.W."/>
            <person name="Cichocki N."/>
            <person name="Veneault-Fourrey C."/>
            <person name="LaButti K."/>
            <person name="Lindquist E.A."/>
            <person name="Lipzen A."/>
            <person name="Lundell T."/>
            <person name="Morin E."/>
            <person name="Murat C."/>
            <person name="Riley R."/>
            <person name="Ohm R."/>
            <person name="Sun H."/>
            <person name="Tunlid A."/>
            <person name="Henrissat B."/>
            <person name="Grigoriev I.V."/>
            <person name="Hibbett D.S."/>
            <person name="Martin F."/>
        </authorList>
    </citation>
    <scope>NUCLEOTIDE SEQUENCE [LARGE SCALE GENOMIC DNA]</scope>
    <source>
        <strain evidence="5">Zn</strain>
    </source>
</reference>
<accession>A0A0C3CTJ9</accession>
<dbReference type="PANTHER" id="PTHR47706">
    <property type="entry name" value="NMRA-LIKE FAMILY PROTEIN"/>
    <property type="match status" value="1"/>
</dbReference>
<evidence type="ECO:0000313" key="5">
    <source>
        <dbReference type="Proteomes" id="UP000054321"/>
    </source>
</evidence>
<evidence type="ECO:0000256" key="1">
    <source>
        <dbReference type="ARBA" id="ARBA00022857"/>
    </source>
</evidence>
<dbReference type="Pfam" id="PF05368">
    <property type="entry name" value="NmrA"/>
    <property type="match status" value="1"/>
</dbReference>
<dbReference type="Gene3D" id="3.90.25.10">
    <property type="entry name" value="UDP-galactose 4-epimerase, domain 1"/>
    <property type="match status" value="1"/>
</dbReference>
<keyword evidence="2" id="KW-0560">Oxidoreductase</keyword>
<sequence>MASWIQSVVIIGAGDHLAPPSSAFDADSRFTVSILARQSSISTFPRHIKVYRMSDDYPEAELIEAFNGQDAVISTMATVGAERQKAVINAAVKAGVKRFVPSEFGSDTRNKKALAIIPEYFKGKYEAVEYLKLKEALKIGFISHNISEQTALIFNDGNQSWSTTTLTTIGLAVKNAMLIHEKTANMYFYIDSFTASQNQVVASLEKAIGKKWQTMHVNAEEQKKEGLEKVARGDFSGPMSLIRYINCVQGHGGNYIDYEQSAKELLLLPKQTLDEVVVEVLK</sequence>
<dbReference type="InParanoid" id="A0A0C3CTJ9"/>
<dbReference type="InterPro" id="IPR045312">
    <property type="entry name" value="PCBER-like"/>
</dbReference>
<evidence type="ECO:0000259" key="3">
    <source>
        <dbReference type="Pfam" id="PF05368"/>
    </source>
</evidence>
<keyword evidence="5" id="KW-1185">Reference proteome</keyword>
<protein>
    <recommendedName>
        <fullName evidence="3">NmrA-like domain-containing protein</fullName>
    </recommendedName>
</protein>
<dbReference type="Proteomes" id="UP000054321">
    <property type="component" value="Unassembled WGS sequence"/>
</dbReference>
<dbReference type="STRING" id="913774.A0A0C3CTJ9"/>
<evidence type="ECO:0000256" key="2">
    <source>
        <dbReference type="ARBA" id="ARBA00023002"/>
    </source>
</evidence>
<dbReference type="PANTHER" id="PTHR47706:SF9">
    <property type="entry name" value="NMRA-LIKE DOMAIN-CONTAINING PROTEIN-RELATED"/>
    <property type="match status" value="1"/>
</dbReference>
<feature type="domain" description="NmrA-like" evidence="3">
    <location>
        <begin position="8"/>
        <end position="233"/>
    </location>
</feature>
<name>A0A0C3CTJ9_OIDMZ</name>
<dbReference type="InterPro" id="IPR008030">
    <property type="entry name" value="NmrA-like"/>
</dbReference>
<dbReference type="AlphaFoldDB" id="A0A0C3CTJ9"/>
<dbReference type="EMBL" id="KN832901">
    <property type="protein sequence ID" value="KIM93012.1"/>
    <property type="molecule type" value="Genomic_DNA"/>
</dbReference>
<dbReference type="InterPro" id="IPR036291">
    <property type="entry name" value="NAD(P)-bd_dom_sf"/>
</dbReference>
<dbReference type="CDD" id="cd05259">
    <property type="entry name" value="PCBER_SDR_a"/>
    <property type="match status" value="1"/>
</dbReference>
<organism evidence="4 5">
    <name type="scientific">Oidiodendron maius (strain Zn)</name>
    <dbReference type="NCBI Taxonomy" id="913774"/>
    <lineage>
        <taxon>Eukaryota</taxon>
        <taxon>Fungi</taxon>
        <taxon>Dikarya</taxon>
        <taxon>Ascomycota</taxon>
        <taxon>Pezizomycotina</taxon>
        <taxon>Leotiomycetes</taxon>
        <taxon>Leotiomycetes incertae sedis</taxon>
        <taxon>Myxotrichaceae</taxon>
        <taxon>Oidiodendron</taxon>
    </lineage>
</organism>
<proteinExistence type="predicted"/>
<gene>
    <name evidence="4" type="ORF">OIDMADRAFT_61993</name>
</gene>
<dbReference type="OrthoDB" id="9984533at2759"/>
<dbReference type="GO" id="GO:0016491">
    <property type="term" value="F:oxidoreductase activity"/>
    <property type="evidence" value="ECO:0007669"/>
    <property type="project" value="UniProtKB-KW"/>
</dbReference>
<dbReference type="InterPro" id="IPR051609">
    <property type="entry name" value="NmrA/Isoflavone_reductase-like"/>
</dbReference>